<evidence type="ECO:0000313" key="2">
    <source>
        <dbReference type="Proteomes" id="UP001143910"/>
    </source>
</evidence>
<comment type="caution">
    <text evidence="1">The sequence shown here is derived from an EMBL/GenBank/DDBJ whole genome shotgun (WGS) entry which is preliminary data.</text>
</comment>
<dbReference type="EMBL" id="JANJQO010000064">
    <property type="protein sequence ID" value="KAJ2982671.1"/>
    <property type="molecule type" value="Genomic_DNA"/>
</dbReference>
<sequence length="397" mass="41938">MVGIKTLAGLLLAALPFGTAAPAPSGGKYIVTLKEGVSASKIESHLAWVHDVHARSIGRRDLNLNGLEKTYEIGKFNGYAGNFDAATIQEIRNNPEVAFVEKDQTWTLYGLTTQSNVPHGLATISHRQPGSSQYIYDTSAGEGSFAYVVDSGVNINHVEFEGRASRGYNAAGGDDTDSLGHGTHVSGTIASKSYGVAKKAKIISVKVFVGRTADTSIILDGYQWAVKDIVAKNRQSRSVINMSLGGPVSQAFDSAVASAYQQGVLSVVAAGNENQDSANVSPARSPNAITVAAVNSQWNRWVWNSQQGSNYGRPVDIYAPGEDVLSTWIGSNTATNTITGTSMATPHIAGLALYLAVLENLNTPAAVTNRLKQLGTVNKVVGNPANTVNLLSYNGNQ</sequence>
<name>A0ACC1NVS8_9HYPO</name>
<evidence type="ECO:0000313" key="1">
    <source>
        <dbReference type="EMBL" id="KAJ2982671.1"/>
    </source>
</evidence>
<organism evidence="1 2">
    <name type="scientific">Zarea fungicola</name>
    <dbReference type="NCBI Taxonomy" id="93591"/>
    <lineage>
        <taxon>Eukaryota</taxon>
        <taxon>Fungi</taxon>
        <taxon>Dikarya</taxon>
        <taxon>Ascomycota</taxon>
        <taxon>Pezizomycotina</taxon>
        <taxon>Sordariomycetes</taxon>
        <taxon>Hypocreomycetidae</taxon>
        <taxon>Hypocreales</taxon>
        <taxon>Cordycipitaceae</taxon>
        <taxon>Zarea</taxon>
    </lineage>
</organism>
<reference evidence="1" key="1">
    <citation type="submission" date="2022-08" db="EMBL/GenBank/DDBJ databases">
        <title>Genome Sequence of Lecanicillium fungicola.</title>
        <authorList>
            <person name="Buettner E."/>
        </authorList>
    </citation>
    <scope>NUCLEOTIDE SEQUENCE</scope>
    <source>
        <strain evidence="1">Babe33</strain>
    </source>
</reference>
<protein>
    <submittedName>
        <fullName evidence="1">Uncharacterized protein</fullName>
    </submittedName>
</protein>
<dbReference type="Proteomes" id="UP001143910">
    <property type="component" value="Unassembled WGS sequence"/>
</dbReference>
<accession>A0ACC1NVS8</accession>
<keyword evidence="2" id="KW-1185">Reference proteome</keyword>
<proteinExistence type="predicted"/>
<gene>
    <name evidence="1" type="ORF">NQ176_g1235</name>
</gene>